<dbReference type="InterPro" id="IPR011009">
    <property type="entry name" value="Kinase-like_dom_sf"/>
</dbReference>
<evidence type="ECO:0000256" key="1">
    <source>
        <dbReference type="ARBA" id="ARBA00022741"/>
    </source>
</evidence>
<evidence type="ECO:0000259" key="3">
    <source>
        <dbReference type="PROSITE" id="PS50011"/>
    </source>
</evidence>
<gene>
    <name evidence="4" type="ORF">XELAEV_18034813mg</name>
</gene>
<dbReference type="PROSITE" id="PS50011">
    <property type="entry name" value="PROTEIN_KINASE_DOM"/>
    <property type="match status" value="1"/>
</dbReference>
<keyword evidence="1" id="KW-0547">Nucleotide-binding</keyword>
<name>A0A974CFT8_XENLA</name>
<feature type="domain" description="Protein kinase" evidence="3">
    <location>
        <begin position="744"/>
        <end position="1051"/>
    </location>
</feature>
<reference evidence="5" key="1">
    <citation type="journal article" date="2016" name="Nature">
        <title>Genome evolution in the allotetraploid frog Xenopus laevis.</title>
        <authorList>
            <person name="Session A.M."/>
            <person name="Uno Y."/>
            <person name="Kwon T."/>
            <person name="Chapman J.A."/>
            <person name="Toyoda A."/>
            <person name="Takahashi S."/>
            <person name="Fukui A."/>
            <person name="Hikosaka A."/>
            <person name="Suzuki A."/>
            <person name="Kondo M."/>
            <person name="van Heeringen S.J."/>
            <person name="Quigley I."/>
            <person name="Heinz S."/>
            <person name="Ogino H."/>
            <person name="Ochi H."/>
            <person name="Hellsten U."/>
            <person name="Lyons J.B."/>
            <person name="Simakov O."/>
            <person name="Putnam N."/>
            <person name="Stites J."/>
            <person name="Kuroki Y."/>
            <person name="Tanaka T."/>
            <person name="Michiue T."/>
            <person name="Watanabe M."/>
            <person name="Bogdanovic O."/>
            <person name="Lister R."/>
            <person name="Georgiou G."/>
            <person name="Paranjpe S.S."/>
            <person name="van Kruijsbergen I."/>
            <person name="Shu S."/>
            <person name="Carlson J."/>
            <person name="Kinoshita T."/>
            <person name="Ohta Y."/>
            <person name="Mawaribuchi S."/>
            <person name="Jenkins J."/>
            <person name="Grimwood J."/>
            <person name="Schmutz J."/>
            <person name="Mitros T."/>
            <person name="Mozaffari S.V."/>
            <person name="Suzuki Y."/>
            <person name="Haramoto Y."/>
            <person name="Yamamoto T.S."/>
            <person name="Takagi C."/>
            <person name="Heald R."/>
            <person name="Miller K."/>
            <person name="Haudenschild C."/>
            <person name="Kitzman J."/>
            <person name="Nakayama T."/>
            <person name="Izutsu Y."/>
            <person name="Robert J."/>
            <person name="Fortriede J."/>
            <person name="Burns K."/>
            <person name="Lotay V."/>
            <person name="Karimi K."/>
            <person name="Yasuoka Y."/>
            <person name="Dichmann D.S."/>
            <person name="Flajnik M.F."/>
            <person name="Houston D.W."/>
            <person name="Shendure J."/>
            <person name="DuPasquier L."/>
            <person name="Vize P.D."/>
            <person name="Zorn A.M."/>
            <person name="Ito M."/>
            <person name="Marcotte E.M."/>
            <person name="Wallingford J.B."/>
            <person name="Ito Y."/>
            <person name="Asashima M."/>
            <person name="Ueno N."/>
            <person name="Matsuda Y."/>
            <person name="Veenstra G.J."/>
            <person name="Fujiyama A."/>
            <person name="Harland R.M."/>
            <person name="Taira M."/>
            <person name="Rokhsar D.S."/>
        </authorList>
    </citation>
    <scope>NUCLEOTIDE SEQUENCE [LARGE SCALE GENOMIC DNA]</scope>
    <source>
        <strain evidence="5">J</strain>
    </source>
</reference>
<dbReference type="GO" id="GO:0004672">
    <property type="term" value="F:protein kinase activity"/>
    <property type="evidence" value="ECO:0007669"/>
    <property type="project" value="InterPro"/>
</dbReference>
<accession>A0A974CFT8</accession>
<dbReference type="InterPro" id="IPR000719">
    <property type="entry name" value="Prot_kinase_dom"/>
</dbReference>
<protein>
    <recommendedName>
        <fullName evidence="3">Protein kinase domain-containing protein</fullName>
    </recommendedName>
</protein>
<dbReference type="Gene3D" id="1.10.510.10">
    <property type="entry name" value="Transferase(Phosphotransferase) domain 1"/>
    <property type="match status" value="2"/>
</dbReference>
<dbReference type="InterPro" id="IPR001245">
    <property type="entry name" value="Ser-Thr/Tyr_kinase_cat_dom"/>
</dbReference>
<dbReference type="SUPFAM" id="SSF56112">
    <property type="entry name" value="Protein kinase-like (PK-like)"/>
    <property type="match status" value="2"/>
</dbReference>
<dbReference type="EMBL" id="CM004478">
    <property type="protein sequence ID" value="OCT71835.1"/>
    <property type="molecule type" value="Genomic_DNA"/>
</dbReference>
<evidence type="ECO:0000256" key="2">
    <source>
        <dbReference type="ARBA" id="ARBA00022840"/>
    </source>
</evidence>
<dbReference type="AlphaFoldDB" id="A0A974CFT8"/>
<dbReference type="PANTHER" id="PTHR24418">
    <property type="entry name" value="TYROSINE-PROTEIN KINASE"/>
    <property type="match status" value="1"/>
</dbReference>
<evidence type="ECO:0000313" key="5">
    <source>
        <dbReference type="Proteomes" id="UP000694892"/>
    </source>
</evidence>
<dbReference type="InterPro" id="IPR050198">
    <property type="entry name" value="Non-receptor_tyrosine_kinases"/>
</dbReference>
<keyword evidence="2" id="KW-0067">ATP-binding</keyword>
<evidence type="ECO:0000313" key="4">
    <source>
        <dbReference type="EMBL" id="OCT71835.1"/>
    </source>
</evidence>
<dbReference type="OMA" id="YFWISAA"/>
<dbReference type="Proteomes" id="UP000694892">
    <property type="component" value="Chromosome 7L"/>
</dbReference>
<dbReference type="GO" id="GO:0005524">
    <property type="term" value="F:ATP binding"/>
    <property type="evidence" value="ECO:0007669"/>
    <property type="project" value="UniProtKB-KW"/>
</dbReference>
<organism evidence="4 5">
    <name type="scientific">Xenopus laevis</name>
    <name type="common">African clawed frog</name>
    <dbReference type="NCBI Taxonomy" id="8355"/>
    <lineage>
        <taxon>Eukaryota</taxon>
        <taxon>Metazoa</taxon>
        <taxon>Chordata</taxon>
        <taxon>Craniata</taxon>
        <taxon>Vertebrata</taxon>
        <taxon>Euteleostomi</taxon>
        <taxon>Amphibia</taxon>
        <taxon>Batrachia</taxon>
        <taxon>Anura</taxon>
        <taxon>Pipoidea</taxon>
        <taxon>Pipidae</taxon>
        <taxon>Xenopodinae</taxon>
        <taxon>Xenopus</taxon>
        <taxon>Xenopus</taxon>
    </lineage>
</organism>
<dbReference type="Pfam" id="PF07714">
    <property type="entry name" value="PK_Tyr_Ser-Thr"/>
    <property type="match status" value="2"/>
</dbReference>
<sequence>MAESIYDDIGNNYSKRCERCGKGYFGVMNSQHWLCYDYYVVSAPEPRNKRNEDIDEFLTEKVIKPLETQGYNCFHGCRDLIGGQLILEALSEPMINIPTTIVPIYNDNKFTKLWNLLFRPGLQKRIVFILFDSAKIPCILDSSNLFSLKSSDSDLVNRISKTINANKIRNPHSISESTDLEVHLHSITDQTSPNDLVGLCKHKDKKIRHFAAKTLTKVIQKDITAFYQNYDIRRFEKEARDFIQKEHAYHTDLYSNFQKLYFWISAAIFLRIYKCKDPSLKAYVKTLSLKKYKNSQNKFDQMCQKIYYKLSVSLHARIKKNWPNQSDENELSIKQLDICISLIDQQASSTSAQTYDVNKIMKSIRHLPWDLKHIFFGIITDKILKKNSVESSNIFQEICNMTGKKHRGIILGFIERITEYIQKSFTARESLDRCLSFLLTIWKIENKKDDKLMAIMIYFLPKLVYHPLSKVRELIASLIFSGDWNRIDICQLGSTCILVDEELAERCFREKISEDYPDLIIKQQVQTAQNALVFQVETKEGSSLLYMCKQKSLNDILQTNTTDDSYESFQRMASVIETCQENEYIVGLRQLNSGGTPPFYVVEYGEPLLDFLHRKENQLTMLKVADILIDITRAIHQCHSKSLVLCDITPASFEVFHRTDGSIQIRLAHFQHANFVGDEKSVDSADGYEASESFPYIQGESTEAVAVYFSAPETLKHKQFSQYSDMWMTAATFYSIILYGKRPFEELAHLSTSQFVKEIISNHRVEIPNLFPPDLWDILSANFISNISERKLTETLLQDLENYKSNLDLYSQEEVKEAVQVMYRDQFKTRNNRLHENVSMRMSKRTRIKLKRINHKNILGVEKILNHYYTTYLASLPLRTHGSTLDTVIADAGISRFLSYFQQITSALQHLHSENILHCDLRCKYIYVNPEAGTLKVGHFGRAVDLESNQTRFVIKKMPLDAEKWSAPEVRANGLYSVASDVFNFGSVYWEAVQIQEKNARYVEYPEERKDCIRQLTDCIKHCFDSNPQKRPLLTAIIDNITNLQSEYQSFSSNDEAAISLPSREYDEVANNEEDYDSIYEVPKNFSEVYSSSNPWPKLIVELILRGKISRNNSPLGSRRETAIYLSYEDVGLM</sequence>
<proteinExistence type="predicted"/>